<reference evidence="6 7" key="1">
    <citation type="submission" date="2021-03" db="EMBL/GenBank/DDBJ databases">
        <title>Genomic Encyclopedia of Type Strains, Phase IV (KMG-IV): sequencing the most valuable type-strain genomes for metagenomic binning, comparative biology and taxonomic classification.</title>
        <authorList>
            <person name="Goeker M."/>
        </authorList>
    </citation>
    <scope>NUCLEOTIDE SEQUENCE [LARGE SCALE GENOMIC DNA]</scope>
    <source>
        <strain evidence="6 7">DSM 27138</strain>
    </source>
</reference>
<dbReference type="RefSeq" id="WP_209465617.1">
    <property type="nucleotide sequence ID" value="NZ_JAGGLG010000005.1"/>
</dbReference>
<evidence type="ECO:0000256" key="3">
    <source>
        <dbReference type="ARBA" id="ARBA00022840"/>
    </source>
</evidence>
<keyword evidence="3 6" id="KW-0067">ATP-binding</keyword>
<comment type="caution">
    <text evidence="6">The sequence shown here is derived from an EMBL/GenBank/DDBJ whole genome shotgun (WGS) entry which is preliminary data.</text>
</comment>
<dbReference type="Gene3D" id="3.40.50.300">
    <property type="entry name" value="P-loop containing nucleotide triphosphate hydrolases"/>
    <property type="match status" value="1"/>
</dbReference>
<accession>A0ABS4JPJ7</accession>
<organism evidence="6 7">
    <name type="scientific">Symbiobacterium terraclitae</name>
    <dbReference type="NCBI Taxonomy" id="557451"/>
    <lineage>
        <taxon>Bacteria</taxon>
        <taxon>Bacillati</taxon>
        <taxon>Bacillota</taxon>
        <taxon>Clostridia</taxon>
        <taxon>Eubacteriales</taxon>
        <taxon>Symbiobacteriaceae</taxon>
        <taxon>Symbiobacterium</taxon>
    </lineage>
</organism>
<evidence type="ECO:0000313" key="7">
    <source>
        <dbReference type="Proteomes" id="UP001519289"/>
    </source>
</evidence>
<dbReference type="PANTHER" id="PTHR42794">
    <property type="entry name" value="HEMIN IMPORT ATP-BINDING PROTEIN HMUV"/>
    <property type="match status" value="1"/>
</dbReference>
<keyword evidence="1" id="KW-0813">Transport</keyword>
<dbReference type="PANTHER" id="PTHR42794:SF1">
    <property type="entry name" value="HEMIN IMPORT ATP-BINDING PROTEIN HMUV"/>
    <property type="match status" value="1"/>
</dbReference>
<dbReference type="InterPro" id="IPR017871">
    <property type="entry name" value="ABC_transporter-like_CS"/>
</dbReference>
<dbReference type="InterPro" id="IPR027417">
    <property type="entry name" value="P-loop_NTPase"/>
</dbReference>
<dbReference type="CDD" id="cd03214">
    <property type="entry name" value="ABC_Iron-Siderophores_B12_Hemin"/>
    <property type="match status" value="1"/>
</dbReference>
<evidence type="ECO:0000256" key="1">
    <source>
        <dbReference type="ARBA" id="ARBA00022448"/>
    </source>
</evidence>
<evidence type="ECO:0000259" key="5">
    <source>
        <dbReference type="PROSITE" id="PS50893"/>
    </source>
</evidence>
<dbReference type="InterPro" id="IPR003439">
    <property type="entry name" value="ABC_transporter-like_ATP-bd"/>
</dbReference>
<dbReference type="SUPFAM" id="SSF52540">
    <property type="entry name" value="P-loop containing nucleoside triphosphate hydrolases"/>
    <property type="match status" value="1"/>
</dbReference>
<dbReference type="Proteomes" id="UP001519289">
    <property type="component" value="Unassembled WGS sequence"/>
</dbReference>
<keyword evidence="2" id="KW-0547">Nucleotide-binding</keyword>
<keyword evidence="7" id="KW-1185">Reference proteome</keyword>
<keyword evidence="4" id="KW-1278">Translocase</keyword>
<protein>
    <submittedName>
        <fullName evidence="6">Iron complex transport system ATP-binding protein</fullName>
    </submittedName>
</protein>
<dbReference type="EMBL" id="JAGGLG010000005">
    <property type="protein sequence ID" value="MBP2017471.1"/>
    <property type="molecule type" value="Genomic_DNA"/>
</dbReference>
<feature type="domain" description="ABC transporter" evidence="5">
    <location>
        <begin position="3"/>
        <end position="239"/>
    </location>
</feature>
<proteinExistence type="predicted"/>
<gene>
    <name evidence="6" type="ORF">J2Z79_000854</name>
</gene>
<dbReference type="GO" id="GO:0005524">
    <property type="term" value="F:ATP binding"/>
    <property type="evidence" value="ECO:0007669"/>
    <property type="project" value="UniProtKB-KW"/>
</dbReference>
<name>A0ABS4JPJ7_9FIRM</name>
<dbReference type="InterPro" id="IPR003593">
    <property type="entry name" value="AAA+_ATPase"/>
</dbReference>
<evidence type="ECO:0000313" key="6">
    <source>
        <dbReference type="EMBL" id="MBP2017471.1"/>
    </source>
</evidence>
<dbReference type="SMART" id="SM00382">
    <property type="entry name" value="AAA"/>
    <property type="match status" value="1"/>
</dbReference>
<dbReference type="PROSITE" id="PS00211">
    <property type="entry name" value="ABC_TRANSPORTER_1"/>
    <property type="match status" value="1"/>
</dbReference>
<evidence type="ECO:0000256" key="4">
    <source>
        <dbReference type="ARBA" id="ARBA00022967"/>
    </source>
</evidence>
<sequence length="257" mass="28070">MAIEMEAVRFGYRGAEVIRGASFAVPEGSITCLLGRNGSGKTTLIRLVNGILRPQAGSIRVDGHDVALSPRPAVARRIAFVPQEHQGVFPYGVEELVVMGRNPHLSLISRPGRRDFAAARAAMEAVGIAHLAGRDYMQISGGERQLVLIARALTQETPYLLMDEPTSHLDFSNQHAIMAIVRRITRERGVGVLVAMHDPNLALAFADRVVMLREGQVYRAGPAAEVMTPEHLQALYQMPIDVVALPDGRRIIVTEAR</sequence>
<evidence type="ECO:0000256" key="2">
    <source>
        <dbReference type="ARBA" id="ARBA00022741"/>
    </source>
</evidence>
<dbReference type="PROSITE" id="PS50893">
    <property type="entry name" value="ABC_TRANSPORTER_2"/>
    <property type="match status" value="1"/>
</dbReference>
<dbReference type="Pfam" id="PF00005">
    <property type="entry name" value="ABC_tran"/>
    <property type="match status" value="1"/>
</dbReference>